<proteinExistence type="predicted"/>
<reference evidence="2 3" key="1">
    <citation type="submission" date="2019-04" db="EMBL/GenBank/DDBJ databases">
        <title>Draft genome sequences of Streptomyces avermitilis ATCC 31267.</title>
        <authorList>
            <person name="Komaki H."/>
            <person name="Tamura T."/>
            <person name="Hosoyama A."/>
        </authorList>
    </citation>
    <scope>NUCLEOTIDE SEQUENCE [LARGE SCALE GENOMIC DNA]</scope>
    <source>
        <strain evidence="2 3">ATCC 31267</strain>
    </source>
</reference>
<evidence type="ECO:0000313" key="3">
    <source>
        <dbReference type="Proteomes" id="UP000299211"/>
    </source>
</evidence>
<organism evidence="2 3">
    <name type="scientific">Streptomyces avermitilis</name>
    <dbReference type="NCBI Taxonomy" id="33903"/>
    <lineage>
        <taxon>Bacteria</taxon>
        <taxon>Bacillati</taxon>
        <taxon>Actinomycetota</taxon>
        <taxon>Actinomycetes</taxon>
        <taxon>Kitasatosporales</taxon>
        <taxon>Streptomycetaceae</taxon>
        <taxon>Streptomyces</taxon>
    </lineage>
</organism>
<accession>A0A4D4N5Z1</accession>
<dbReference type="Proteomes" id="UP000299211">
    <property type="component" value="Unassembled WGS sequence"/>
</dbReference>
<feature type="region of interest" description="Disordered" evidence="1">
    <location>
        <begin position="1"/>
        <end position="99"/>
    </location>
</feature>
<feature type="compositionally biased region" description="Gly residues" evidence="1">
    <location>
        <begin position="1"/>
        <end position="10"/>
    </location>
</feature>
<dbReference type="AlphaFoldDB" id="A0A4D4N5Z1"/>
<comment type="caution">
    <text evidence="2">The sequence shown here is derived from an EMBL/GenBank/DDBJ whole genome shotgun (WGS) entry which is preliminary data.</text>
</comment>
<feature type="compositionally biased region" description="Basic and acidic residues" evidence="1">
    <location>
        <begin position="17"/>
        <end position="37"/>
    </location>
</feature>
<evidence type="ECO:0000256" key="1">
    <source>
        <dbReference type="SAM" id="MobiDB-lite"/>
    </source>
</evidence>
<feature type="compositionally biased region" description="Polar residues" evidence="1">
    <location>
        <begin position="71"/>
        <end position="80"/>
    </location>
</feature>
<name>A0A4D4N5Z1_STRAX</name>
<protein>
    <submittedName>
        <fullName evidence="2">Uncharacterized protein</fullName>
    </submittedName>
</protein>
<sequence>MLEGVGGQVGAPGAAAGEERPPVDGDAVHVELRESAGDRLGLGLPDRADATATAPSRQPWAMALSTAPGPVSTNVVTPSSPRVRMPSAKRTASRTCRTQ</sequence>
<gene>
    <name evidence="2" type="ORF">SAV31267_094760</name>
</gene>
<dbReference type="EMBL" id="BJHY01000002">
    <property type="protein sequence ID" value="GDY79991.1"/>
    <property type="molecule type" value="Genomic_DNA"/>
</dbReference>
<evidence type="ECO:0000313" key="2">
    <source>
        <dbReference type="EMBL" id="GDY79991.1"/>
    </source>
</evidence>